<feature type="domain" description="DUF4214" evidence="1">
    <location>
        <begin position="44"/>
        <end position="105"/>
    </location>
</feature>
<keyword evidence="3" id="KW-1185">Reference proteome</keyword>
<dbReference type="Proteomes" id="UP000450012">
    <property type="component" value="Unassembled WGS sequence"/>
</dbReference>
<proteinExistence type="predicted"/>
<evidence type="ECO:0000313" key="2">
    <source>
        <dbReference type="EMBL" id="MYM68820.1"/>
    </source>
</evidence>
<protein>
    <submittedName>
        <fullName evidence="2">DUF4214 domain-containing protein</fullName>
    </submittedName>
</protein>
<dbReference type="AlphaFoldDB" id="A0A7X4GSE1"/>
<dbReference type="Gene3D" id="1.10.3130.20">
    <property type="entry name" value="Phycobilisome linker domain"/>
    <property type="match status" value="1"/>
</dbReference>
<evidence type="ECO:0000259" key="1">
    <source>
        <dbReference type="Pfam" id="PF13946"/>
    </source>
</evidence>
<evidence type="ECO:0000313" key="3">
    <source>
        <dbReference type="Proteomes" id="UP000450012"/>
    </source>
</evidence>
<gene>
    <name evidence="2" type="ORF">GTP45_18550</name>
</gene>
<dbReference type="EMBL" id="WWCK01000005">
    <property type="protein sequence ID" value="MYM68820.1"/>
    <property type="molecule type" value="Genomic_DNA"/>
</dbReference>
<name>A0A7X4GSE1_9BURK</name>
<reference evidence="2 3" key="1">
    <citation type="submission" date="2019-12" db="EMBL/GenBank/DDBJ databases">
        <title>Novel species isolated from a subtropical stream in China.</title>
        <authorList>
            <person name="Lu H."/>
        </authorList>
    </citation>
    <scope>NUCLEOTIDE SEQUENCE [LARGE SCALE GENOMIC DNA]</scope>
    <source>
        <strain evidence="2 3">FT55W</strain>
    </source>
</reference>
<dbReference type="InterPro" id="IPR038255">
    <property type="entry name" value="PBS_linker_sf"/>
</dbReference>
<dbReference type="PRINTS" id="PR00313">
    <property type="entry name" value="CABNDNGRPT"/>
</dbReference>
<accession>A0A7X4GSE1</accession>
<dbReference type="InterPro" id="IPR025282">
    <property type="entry name" value="DUF4214"/>
</dbReference>
<organism evidence="2 3">
    <name type="scientific">Duganella rivi</name>
    <dbReference type="NCBI Taxonomy" id="2666083"/>
    <lineage>
        <taxon>Bacteria</taxon>
        <taxon>Pseudomonadati</taxon>
        <taxon>Pseudomonadota</taxon>
        <taxon>Betaproteobacteria</taxon>
        <taxon>Burkholderiales</taxon>
        <taxon>Oxalobacteraceae</taxon>
        <taxon>Telluria group</taxon>
        <taxon>Duganella</taxon>
    </lineage>
</organism>
<sequence>MATTVESIQQLYLAYFNRPADAAGLDFWAKSVAAGTSLATISATFAATPEYKATFNGLSNDQVVNQIYQNLFNRKPDAGGLKYWSDLLTNKVLTIDNVVAQVTASALQDPAKGADTVAVQSKIAAAVKFTDYLNTNVDARVAYSSGAVNQLGRDYLAGVTDATTLASTLAALPTTTSAAIITGGQPVGTTYTLTTGPDTVVGTASNDIFNANENPSGPAATLTGLDSIDGGAGNDTLNVVSVSAISIPTSLTVKNIENTKLVSAAGIDGDVSAWTGLTQVTSASVGTTALTAATSTNVSATVATTAGDDVTVTGGKAVTINASGVTTGGTITATGATGAVNITTTEKASQTTATASDINVKGGSTVTITANLKGAVAETITGGAIGVTGTSDTTTVSVTQTAAATAAAKVSGVVDGAVTIADANAGSATKAATITTVSLANYGDSTISSNALTNLTLSGKSGTLGITSGLTKETVTTLNLTVNGLSGTNTITDASNHFKTINLTTTGKDSTIANIVDSAATALKVAGDHAVTFTSVAGLTKLATVTVSGSAGLTADVSGLATVTGVDASATSGDNTITIDGTKATYTGGSGVDTVILTADPTKAIDGGAGSADELVINIDAATALSDVTSNTKITGFEVLGLGAAADGVYEAAGFTGLHIAGAVAGDVTFANVSAGATLALDDAPTAAVTYSLKTNTAADALTLSLGTADTDGVDFSGKAITLTSIESVTINSLGSNEDGSFINKAAITDATATSLTIAGTEGITVTGFAGATLKNIDVSGIGADLAVDLTGVTLAAAGVTFKGGDGNYSLTDTNLAAGKVLTITAGDGDNTFINSSATGKSVITLGNGDNAVTLTGTTGVDTVTVGSGENTITLGSGASIVTLAVDTDDTDTVVVGTPATANNYATITGLTTDDVLSFADQGTEVWLGGSTTTGQDAKIVLDTSTALFADYIAAATAGDGSTNGIYSWFQFQGNTYVVEDKSADVGFKAGDDIIVKLTGLVDLSKATVGDHIITLA</sequence>
<dbReference type="Pfam" id="PF13946">
    <property type="entry name" value="DUF4214"/>
    <property type="match status" value="1"/>
</dbReference>
<dbReference type="RefSeq" id="WP_161015350.1">
    <property type="nucleotide sequence ID" value="NZ_WWCK01000005.1"/>
</dbReference>
<comment type="caution">
    <text evidence="2">The sequence shown here is derived from an EMBL/GenBank/DDBJ whole genome shotgun (WGS) entry which is preliminary data.</text>
</comment>